<name>A0AAD4GEF6_BOLED</name>
<evidence type="ECO:0000313" key="3">
    <source>
        <dbReference type="Proteomes" id="UP001194468"/>
    </source>
</evidence>
<reference evidence="2" key="2">
    <citation type="journal article" date="2020" name="Nat. Commun.">
        <title>Large-scale genome sequencing of mycorrhizal fungi provides insights into the early evolution of symbiotic traits.</title>
        <authorList>
            <person name="Miyauchi S."/>
            <person name="Kiss E."/>
            <person name="Kuo A."/>
            <person name="Drula E."/>
            <person name="Kohler A."/>
            <person name="Sanchez-Garcia M."/>
            <person name="Morin E."/>
            <person name="Andreopoulos B."/>
            <person name="Barry K.W."/>
            <person name="Bonito G."/>
            <person name="Buee M."/>
            <person name="Carver A."/>
            <person name="Chen C."/>
            <person name="Cichocki N."/>
            <person name="Clum A."/>
            <person name="Culley D."/>
            <person name="Crous P.W."/>
            <person name="Fauchery L."/>
            <person name="Girlanda M."/>
            <person name="Hayes R.D."/>
            <person name="Keri Z."/>
            <person name="LaButti K."/>
            <person name="Lipzen A."/>
            <person name="Lombard V."/>
            <person name="Magnuson J."/>
            <person name="Maillard F."/>
            <person name="Murat C."/>
            <person name="Nolan M."/>
            <person name="Ohm R.A."/>
            <person name="Pangilinan J."/>
            <person name="Pereira M.F."/>
            <person name="Perotto S."/>
            <person name="Peter M."/>
            <person name="Pfister S."/>
            <person name="Riley R."/>
            <person name="Sitrit Y."/>
            <person name="Stielow J.B."/>
            <person name="Szollosi G."/>
            <person name="Zifcakova L."/>
            <person name="Stursova M."/>
            <person name="Spatafora J.W."/>
            <person name="Tedersoo L."/>
            <person name="Vaario L.M."/>
            <person name="Yamada A."/>
            <person name="Yan M."/>
            <person name="Wang P."/>
            <person name="Xu J."/>
            <person name="Bruns T."/>
            <person name="Baldrian P."/>
            <person name="Vilgalys R."/>
            <person name="Dunand C."/>
            <person name="Henrissat B."/>
            <person name="Grigoriev I.V."/>
            <person name="Hibbett D."/>
            <person name="Nagy L.G."/>
            <person name="Martin F.M."/>
        </authorList>
    </citation>
    <scope>NUCLEOTIDE SEQUENCE</scope>
    <source>
        <strain evidence="2">BED1</strain>
    </source>
</reference>
<evidence type="ECO:0000256" key="1">
    <source>
        <dbReference type="SAM" id="MobiDB-lite"/>
    </source>
</evidence>
<sequence length="63" mass="7347">MMHSNKRPRQDDKRTKKQPLSCAECRRQAQAQGHLETFSSYPIHPLLVRSRLSLPVLFKARVC</sequence>
<protein>
    <submittedName>
        <fullName evidence="2">Uncharacterized protein</fullName>
    </submittedName>
</protein>
<dbReference type="Proteomes" id="UP001194468">
    <property type="component" value="Unassembled WGS sequence"/>
</dbReference>
<accession>A0AAD4GEF6</accession>
<gene>
    <name evidence="2" type="ORF">L210DRAFT_3543565</name>
</gene>
<keyword evidence="3" id="KW-1185">Reference proteome</keyword>
<comment type="caution">
    <text evidence="2">The sequence shown here is derived from an EMBL/GenBank/DDBJ whole genome shotgun (WGS) entry which is preliminary data.</text>
</comment>
<feature type="region of interest" description="Disordered" evidence="1">
    <location>
        <begin position="1"/>
        <end position="24"/>
    </location>
</feature>
<dbReference type="AlphaFoldDB" id="A0AAD4GEF6"/>
<dbReference type="EMBL" id="WHUW01000015">
    <property type="protein sequence ID" value="KAF8439135.1"/>
    <property type="molecule type" value="Genomic_DNA"/>
</dbReference>
<organism evidence="2 3">
    <name type="scientific">Boletus edulis BED1</name>
    <dbReference type="NCBI Taxonomy" id="1328754"/>
    <lineage>
        <taxon>Eukaryota</taxon>
        <taxon>Fungi</taxon>
        <taxon>Dikarya</taxon>
        <taxon>Basidiomycota</taxon>
        <taxon>Agaricomycotina</taxon>
        <taxon>Agaricomycetes</taxon>
        <taxon>Agaricomycetidae</taxon>
        <taxon>Boletales</taxon>
        <taxon>Boletineae</taxon>
        <taxon>Boletaceae</taxon>
        <taxon>Boletoideae</taxon>
        <taxon>Boletus</taxon>
    </lineage>
</organism>
<evidence type="ECO:0000313" key="2">
    <source>
        <dbReference type="EMBL" id="KAF8439135.1"/>
    </source>
</evidence>
<proteinExistence type="predicted"/>
<reference evidence="2" key="1">
    <citation type="submission" date="2019-10" db="EMBL/GenBank/DDBJ databases">
        <authorList>
            <consortium name="DOE Joint Genome Institute"/>
            <person name="Kuo A."/>
            <person name="Miyauchi S."/>
            <person name="Kiss E."/>
            <person name="Drula E."/>
            <person name="Kohler A."/>
            <person name="Sanchez-Garcia M."/>
            <person name="Andreopoulos B."/>
            <person name="Barry K.W."/>
            <person name="Bonito G."/>
            <person name="Buee M."/>
            <person name="Carver A."/>
            <person name="Chen C."/>
            <person name="Cichocki N."/>
            <person name="Clum A."/>
            <person name="Culley D."/>
            <person name="Crous P.W."/>
            <person name="Fauchery L."/>
            <person name="Girlanda M."/>
            <person name="Hayes R."/>
            <person name="Keri Z."/>
            <person name="LaButti K."/>
            <person name="Lipzen A."/>
            <person name="Lombard V."/>
            <person name="Magnuson J."/>
            <person name="Maillard F."/>
            <person name="Morin E."/>
            <person name="Murat C."/>
            <person name="Nolan M."/>
            <person name="Ohm R."/>
            <person name="Pangilinan J."/>
            <person name="Pereira M."/>
            <person name="Perotto S."/>
            <person name="Peter M."/>
            <person name="Riley R."/>
            <person name="Sitrit Y."/>
            <person name="Stielow B."/>
            <person name="Szollosi G."/>
            <person name="Zifcakova L."/>
            <person name="Stursova M."/>
            <person name="Spatafora J.W."/>
            <person name="Tedersoo L."/>
            <person name="Vaario L.-M."/>
            <person name="Yamada A."/>
            <person name="Yan M."/>
            <person name="Wang P."/>
            <person name="Xu J."/>
            <person name="Bruns T."/>
            <person name="Baldrian P."/>
            <person name="Vilgalys R."/>
            <person name="Henrissat B."/>
            <person name="Grigoriev I.V."/>
            <person name="Hibbett D."/>
            <person name="Nagy L.G."/>
            <person name="Martin F.M."/>
        </authorList>
    </citation>
    <scope>NUCLEOTIDE SEQUENCE</scope>
    <source>
        <strain evidence="2">BED1</strain>
    </source>
</reference>